<dbReference type="AlphaFoldDB" id="A0AAV9W2P1"/>
<accession>A0AAV9W2P1</accession>
<keyword evidence="2" id="KW-1185">Reference proteome</keyword>
<evidence type="ECO:0000313" key="1">
    <source>
        <dbReference type="EMBL" id="KAK6501292.1"/>
    </source>
</evidence>
<reference evidence="1 2" key="1">
    <citation type="submission" date="2023-08" db="EMBL/GenBank/DDBJ databases">
        <authorList>
            <person name="Palmer J.M."/>
        </authorList>
    </citation>
    <scope>NUCLEOTIDE SEQUENCE [LARGE SCALE GENOMIC DNA]</scope>
    <source>
        <strain evidence="1 2">TWF481</strain>
    </source>
</reference>
<dbReference type="Proteomes" id="UP001370758">
    <property type="component" value="Unassembled WGS sequence"/>
</dbReference>
<comment type="caution">
    <text evidence="1">The sequence shown here is derived from an EMBL/GenBank/DDBJ whole genome shotgun (WGS) entry which is preliminary data.</text>
</comment>
<organism evidence="1 2">
    <name type="scientific">Arthrobotrys musiformis</name>
    <dbReference type="NCBI Taxonomy" id="47236"/>
    <lineage>
        <taxon>Eukaryota</taxon>
        <taxon>Fungi</taxon>
        <taxon>Dikarya</taxon>
        <taxon>Ascomycota</taxon>
        <taxon>Pezizomycotina</taxon>
        <taxon>Orbiliomycetes</taxon>
        <taxon>Orbiliales</taxon>
        <taxon>Orbiliaceae</taxon>
        <taxon>Arthrobotrys</taxon>
    </lineage>
</organism>
<evidence type="ECO:0000313" key="2">
    <source>
        <dbReference type="Proteomes" id="UP001370758"/>
    </source>
</evidence>
<protein>
    <submittedName>
        <fullName evidence="1">Uncharacterized protein</fullName>
    </submittedName>
</protein>
<proteinExistence type="predicted"/>
<sequence>MTTPRLTVRPTRPSNCPITGTATPKSLRIFLELTDAEAEEITAAFVLIYQNSLYHREFDAEGGPNREAFANYIESMLNELLRVDLIAKILGVGEKRGHGAVGYAIFRLASLSRTA</sequence>
<gene>
    <name evidence="1" type="ORF">TWF481_009133</name>
</gene>
<dbReference type="EMBL" id="JAVHJL010000006">
    <property type="protein sequence ID" value="KAK6501292.1"/>
    <property type="molecule type" value="Genomic_DNA"/>
</dbReference>
<name>A0AAV9W2P1_9PEZI</name>